<evidence type="ECO:0000313" key="2">
    <source>
        <dbReference type="Proteomes" id="UP001143391"/>
    </source>
</evidence>
<keyword evidence="2" id="KW-1185">Reference proteome</keyword>
<gene>
    <name evidence="1" type="ORF">NLU14_15000</name>
</gene>
<dbReference type="RefSeq" id="WP_275707909.1">
    <property type="nucleotide sequence ID" value="NZ_JANCMW010000010.1"/>
</dbReference>
<organism evidence="1 2">
    <name type="scientific">Marinobacter iranensis</name>
    <dbReference type="NCBI Taxonomy" id="2962607"/>
    <lineage>
        <taxon>Bacteria</taxon>
        <taxon>Pseudomonadati</taxon>
        <taxon>Pseudomonadota</taxon>
        <taxon>Gammaproteobacteria</taxon>
        <taxon>Pseudomonadales</taxon>
        <taxon>Marinobacteraceae</taxon>
        <taxon>Marinobacter</taxon>
    </lineage>
</organism>
<name>A0ABT5YCW6_9GAMM</name>
<comment type="caution">
    <text evidence="1">The sequence shown here is derived from an EMBL/GenBank/DDBJ whole genome shotgun (WGS) entry which is preliminary data.</text>
</comment>
<dbReference type="PROSITE" id="PS51257">
    <property type="entry name" value="PROKAR_LIPOPROTEIN"/>
    <property type="match status" value="1"/>
</dbReference>
<sequence length="329" mass="36042">MFFTSKSSSKPNFVTLPLAAVTASAFLTGCAYSGSSGEKTLQPLAEKRVVQEEGKVTYWVLPGPRKLDRETFGTPDNPKMLLEPKIKAAIQAKGPATVPELLKQVPIMVAAPEKARKVIPNGDYVFAQPTPFSNDARIIQGSFEATFTDMVKTDPSGKPGQTPDTAEFTAEFSDPQGNEYRVVLDHVVKPPFPGYQTEGGVMLDSVHHGTTGTGSPLMPEVDTVAALWGVGELYINGELVDDHRVMHLMTSEVVRNKDYELVHTSDLPLAPEERHISGQEHHTHLMMPPIKGTKKGPVFSPVPSAFELPNGKNQPFLHIMFEQDEVERL</sequence>
<protein>
    <submittedName>
        <fullName evidence="1">Uncharacterized protein</fullName>
    </submittedName>
</protein>
<dbReference type="EMBL" id="JANCMW010000010">
    <property type="protein sequence ID" value="MDF0751533.1"/>
    <property type="molecule type" value="Genomic_DNA"/>
</dbReference>
<reference evidence="1" key="1">
    <citation type="submission" date="2022-07" db="EMBL/GenBank/DDBJ databases">
        <title>Marinobacter iranensis a new bacterium isolate from a hipersaline lake in Iran.</title>
        <authorList>
            <person name="Mohammad A.M.A."/>
            <person name="Cristina S.-P."/>
            <person name="Antonio V."/>
        </authorList>
    </citation>
    <scope>NUCLEOTIDE SEQUENCE</scope>
    <source>
        <strain evidence="1">71-i</strain>
    </source>
</reference>
<evidence type="ECO:0000313" key="1">
    <source>
        <dbReference type="EMBL" id="MDF0751533.1"/>
    </source>
</evidence>
<accession>A0ABT5YCW6</accession>
<proteinExistence type="predicted"/>
<dbReference type="Proteomes" id="UP001143391">
    <property type="component" value="Unassembled WGS sequence"/>
</dbReference>